<evidence type="ECO:0000313" key="17">
    <source>
        <dbReference type="EMBL" id="SMO31750.1"/>
    </source>
</evidence>
<keyword evidence="13" id="KW-0234">DNA repair</keyword>
<evidence type="ECO:0000256" key="6">
    <source>
        <dbReference type="ARBA" id="ARBA00022705"/>
    </source>
</evidence>
<dbReference type="InterPro" id="IPR036279">
    <property type="entry name" value="5-3_exonuclease_C_sf"/>
</dbReference>
<keyword evidence="7" id="KW-0540">Nuclease</keyword>
<dbReference type="FunFam" id="3.40.50.1010:FF:000001">
    <property type="entry name" value="DNA polymerase I"/>
    <property type="match status" value="1"/>
</dbReference>
<comment type="similarity">
    <text evidence="1">Belongs to the DNA polymerase type-A family.</text>
</comment>
<dbReference type="SUPFAM" id="SSF88723">
    <property type="entry name" value="PIN domain-like"/>
    <property type="match status" value="1"/>
</dbReference>
<evidence type="ECO:0000256" key="11">
    <source>
        <dbReference type="ARBA" id="ARBA00022932"/>
    </source>
</evidence>
<dbReference type="EC" id="2.7.7.7" evidence="2"/>
<proteinExistence type="inferred from homology"/>
<dbReference type="NCBIfam" id="NF004397">
    <property type="entry name" value="PRK05755.1"/>
    <property type="match status" value="1"/>
</dbReference>
<evidence type="ECO:0000256" key="13">
    <source>
        <dbReference type="ARBA" id="ARBA00023204"/>
    </source>
</evidence>
<dbReference type="InterPro" id="IPR002298">
    <property type="entry name" value="DNA_polymerase_A"/>
</dbReference>
<evidence type="ECO:0000256" key="4">
    <source>
        <dbReference type="ARBA" id="ARBA00022679"/>
    </source>
</evidence>
<keyword evidence="9" id="KW-0378">Hydrolase</keyword>
<evidence type="ECO:0000256" key="1">
    <source>
        <dbReference type="ARBA" id="ARBA00007705"/>
    </source>
</evidence>
<dbReference type="InterPro" id="IPR008918">
    <property type="entry name" value="HhH2"/>
</dbReference>
<evidence type="ECO:0000256" key="9">
    <source>
        <dbReference type="ARBA" id="ARBA00022801"/>
    </source>
</evidence>
<dbReference type="PANTHER" id="PTHR10133:SF27">
    <property type="entry name" value="DNA POLYMERASE NU"/>
    <property type="match status" value="1"/>
</dbReference>
<dbReference type="Gene3D" id="1.10.150.20">
    <property type="entry name" value="5' to 3' exonuclease, C-terminal subdomain"/>
    <property type="match status" value="2"/>
</dbReference>
<dbReference type="SMART" id="SM00279">
    <property type="entry name" value="HhH2"/>
    <property type="match status" value="1"/>
</dbReference>
<dbReference type="InterPro" id="IPR020045">
    <property type="entry name" value="DNA_polI_H3TH"/>
</dbReference>
<dbReference type="Gene3D" id="3.30.70.370">
    <property type="match status" value="1"/>
</dbReference>
<dbReference type="FunFam" id="1.10.150.20:FF:000003">
    <property type="entry name" value="DNA polymerase I"/>
    <property type="match status" value="1"/>
</dbReference>
<dbReference type="AlphaFoldDB" id="A0A521AAK2"/>
<evidence type="ECO:0000256" key="5">
    <source>
        <dbReference type="ARBA" id="ARBA00022695"/>
    </source>
</evidence>
<evidence type="ECO:0000256" key="7">
    <source>
        <dbReference type="ARBA" id="ARBA00022722"/>
    </source>
</evidence>
<dbReference type="GO" id="GO:0008409">
    <property type="term" value="F:5'-3' exonuclease activity"/>
    <property type="evidence" value="ECO:0007669"/>
    <property type="project" value="InterPro"/>
</dbReference>
<dbReference type="Gene3D" id="3.40.50.1010">
    <property type="entry name" value="5'-nuclease"/>
    <property type="match status" value="1"/>
</dbReference>
<dbReference type="FunFam" id="1.10.150.20:FF:000002">
    <property type="entry name" value="DNA polymerase I"/>
    <property type="match status" value="1"/>
</dbReference>
<evidence type="ECO:0000256" key="2">
    <source>
        <dbReference type="ARBA" id="ARBA00012417"/>
    </source>
</evidence>
<keyword evidence="5" id="KW-0548">Nucleotidyltransferase</keyword>
<dbReference type="CDD" id="cd08637">
    <property type="entry name" value="DNA_pol_A_pol_I_C"/>
    <property type="match status" value="1"/>
</dbReference>
<evidence type="ECO:0000256" key="8">
    <source>
        <dbReference type="ARBA" id="ARBA00022763"/>
    </source>
</evidence>
<dbReference type="RefSeq" id="WP_142933265.1">
    <property type="nucleotide sequence ID" value="NZ_FXTM01000001.1"/>
</dbReference>
<dbReference type="InterPro" id="IPR001098">
    <property type="entry name" value="DNA-dir_DNA_pol_A_palm_dom"/>
</dbReference>
<dbReference type="Proteomes" id="UP000317315">
    <property type="component" value="Unassembled WGS sequence"/>
</dbReference>
<dbReference type="GO" id="GO:0006261">
    <property type="term" value="P:DNA-templated DNA replication"/>
    <property type="evidence" value="ECO:0007669"/>
    <property type="project" value="InterPro"/>
</dbReference>
<dbReference type="CDD" id="cd09898">
    <property type="entry name" value="H3TH_53EXO"/>
    <property type="match status" value="1"/>
</dbReference>
<dbReference type="OrthoDB" id="9806424at2"/>
<sequence length="836" mass="96039">MERVFLFDGSSLAYRAYYALKNKGFKTTKGFPTTAVYGFIRIFLKLLKDYKPEYLAVVFDAGKRTFRTKLMKSYKANRKPTPDEFKVQLPYIKRFLECLGVRVLEKEGYEADDIIGTLSKKFSKEGAQVVIVTPDKDMRQLIDENTVVVAISNKTGKSKTYDLKTFKEEYGIEPEQIPDVFGLSGDTIDNIPGVPGIGEKTALDLIRKFGSLENIYQNLDKLTPKRRELLEKFKEQAFLSRELARIKTDVPLDVTIKDLKLEKPNGDCLRELLSELEMRSVAVELKKLFPDLDFGKEIERGRELSEEELERYLSVGDLFTRPSVTVVPIDGKFLISTPKGFLKVDREKALEIVKKSGKIFTYNLKELYHSLGEEISKRDVEDLSLLYYLKNPLLKNYTPETLLKEFLESVDLSPIEDYIHYTFNLFEKLNSEVKKKGLSEIYKKMELPLSYVLYKMEKRGVLFDVSYLENLGGEIVDETESLKEKIYEEAGEVFNINSPKQLSYVLFEKLKLKPLKKTKSGYSTDVETLTTLALEGSRIAEYLLEYRKLTKLYGTFVKGILKHVGEDGRVHGKFLQTATATGRLSSVEPNLQNLPAFDEFSKKVRQAVTSSEGYTLVWADYSQIELRILAHLSGDEKLIEAFRTGRDIHTETARYLFGKEEIGEGERRIAKTVNFGIIYGMSPHGLSERLGIPIKEAEEYIENYFNQFPRVKEYIERTLKEAYEKGYVRTLFGRIRPLPELKDRSYQVRSFGERAAVNAIIQGTAADIMKLAMVELYRKLEEEDSYLILQVHDEVVIEVPEEKKDKVVQLVKETMENCINLSVPLTAKVESGKRWS</sequence>
<dbReference type="PRINTS" id="PR00868">
    <property type="entry name" value="DNAPOLI"/>
</dbReference>
<gene>
    <name evidence="17" type="ORF">SAMN06269117_1013</name>
</gene>
<name>A0A521AAK2_9BACT</name>
<reference evidence="17 18" key="1">
    <citation type="submission" date="2017-05" db="EMBL/GenBank/DDBJ databases">
        <authorList>
            <person name="Varghese N."/>
            <person name="Submissions S."/>
        </authorList>
    </citation>
    <scope>NUCLEOTIDE SEQUENCE [LARGE SCALE GENOMIC DNA]</scope>
    <source>
        <strain evidence="17 18">DSM 16304</strain>
    </source>
</reference>
<feature type="domain" description="DNA-directed DNA polymerase family A palm" evidence="16">
    <location>
        <begin position="601"/>
        <end position="803"/>
    </location>
</feature>
<evidence type="ECO:0000256" key="14">
    <source>
        <dbReference type="ARBA" id="ARBA00049244"/>
    </source>
</evidence>
<dbReference type="InterPro" id="IPR043502">
    <property type="entry name" value="DNA/RNA_pol_sf"/>
</dbReference>
<evidence type="ECO:0000259" key="15">
    <source>
        <dbReference type="SMART" id="SM00475"/>
    </source>
</evidence>
<dbReference type="InterPro" id="IPR019760">
    <property type="entry name" value="DNA-dir_DNA_pol_A_CS"/>
</dbReference>
<dbReference type="SUPFAM" id="SSF47807">
    <property type="entry name" value="5' to 3' exonuclease, C-terminal subdomain"/>
    <property type="match status" value="1"/>
</dbReference>
<dbReference type="PANTHER" id="PTHR10133">
    <property type="entry name" value="DNA POLYMERASE I"/>
    <property type="match status" value="1"/>
</dbReference>
<keyword evidence="6" id="KW-0235">DNA replication</keyword>
<dbReference type="CDD" id="cd09859">
    <property type="entry name" value="PIN_53EXO"/>
    <property type="match status" value="1"/>
</dbReference>
<dbReference type="InterPro" id="IPR036397">
    <property type="entry name" value="RNaseH_sf"/>
</dbReference>
<dbReference type="InterPro" id="IPR002421">
    <property type="entry name" value="5-3_exonuclease"/>
</dbReference>
<keyword evidence="8" id="KW-0227">DNA damage</keyword>
<dbReference type="GO" id="GO:0003677">
    <property type="term" value="F:DNA binding"/>
    <property type="evidence" value="ECO:0007669"/>
    <property type="project" value="UniProtKB-KW"/>
</dbReference>
<dbReference type="Pfam" id="PF00476">
    <property type="entry name" value="DNA_pol_A"/>
    <property type="match status" value="1"/>
</dbReference>
<evidence type="ECO:0000313" key="18">
    <source>
        <dbReference type="Proteomes" id="UP000317315"/>
    </source>
</evidence>
<keyword evidence="18" id="KW-1185">Reference proteome</keyword>
<evidence type="ECO:0000259" key="16">
    <source>
        <dbReference type="SMART" id="SM00482"/>
    </source>
</evidence>
<evidence type="ECO:0000256" key="10">
    <source>
        <dbReference type="ARBA" id="ARBA00022839"/>
    </source>
</evidence>
<dbReference type="Pfam" id="PF02739">
    <property type="entry name" value="5_3_exonuc_N"/>
    <property type="match status" value="1"/>
</dbReference>
<dbReference type="GO" id="GO:0006302">
    <property type="term" value="P:double-strand break repair"/>
    <property type="evidence" value="ECO:0007669"/>
    <property type="project" value="TreeGrafter"/>
</dbReference>
<keyword evidence="4" id="KW-0808">Transferase</keyword>
<evidence type="ECO:0000256" key="3">
    <source>
        <dbReference type="ARBA" id="ARBA00020311"/>
    </source>
</evidence>
<dbReference type="InterPro" id="IPR029060">
    <property type="entry name" value="PIN-like_dom_sf"/>
</dbReference>
<dbReference type="InterPro" id="IPR020046">
    <property type="entry name" value="5-3_exonucl_a-hlix_arch_N"/>
</dbReference>
<dbReference type="EMBL" id="FXTM01000001">
    <property type="protein sequence ID" value="SMO31750.1"/>
    <property type="molecule type" value="Genomic_DNA"/>
</dbReference>
<feature type="domain" description="5'-3' exonuclease" evidence="15">
    <location>
        <begin position="2"/>
        <end position="262"/>
    </location>
</feature>
<dbReference type="Gene3D" id="3.30.420.10">
    <property type="entry name" value="Ribonuclease H-like superfamily/Ribonuclease H"/>
    <property type="match status" value="1"/>
</dbReference>
<dbReference type="Gene3D" id="1.20.1060.10">
    <property type="entry name" value="Taq DNA Polymerase, Chain T, domain 4"/>
    <property type="match status" value="1"/>
</dbReference>
<dbReference type="SUPFAM" id="SSF56672">
    <property type="entry name" value="DNA/RNA polymerases"/>
    <property type="match status" value="1"/>
</dbReference>
<accession>A0A521AAK2</accession>
<keyword evidence="11" id="KW-0239">DNA-directed DNA polymerase</keyword>
<dbReference type="SMART" id="SM00475">
    <property type="entry name" value="53EXOc"/>
    <property type="match status" value="1"/>
</dbReference>
<keyword evidence="10" id="KW-0269">Exonuclease</keyword>
<comment type="catalytic activity">
    <reaction evidence="14">
        <text>DNA(n) + a 2'-deoxyribonucleoside 5'-triphosphate = DNA(n+1) + diphosphate</text>
        <dbReference type="Rhea" id="RHEA:22508"/>
        <dbReference type="Rhea" id="RHEA-COMP:17339"/>
        <dbReference type="Rhea" id="RHEA-COMP:17340"/>
        <dbReference type="ChEBI" id="CHEBI:33019"/>
        <dbReference type="ChEBI" id="CHEBI:61560"/>
        <dbReference type="ChEBI" id="CHEBI:173112"/>
        <dbReference type="EC" id="2.7.7.7"/>
    </reaction>
</comment>
<protein>
    <recommendedName>
        <fullName evidence="3">DNA polymerase I</fullName>
        <ecNumber evidence="2">2.7.7.7</ecNumber>
    </recommendedName>
</protein>
<dbReference type="SMART" id="SM00482">
    <property type="entry name" value="POLAc"/>
    <property type="match status" value="1"/>
</dbReference>
<evidence type="ECO:0000256" key="12">
    <source>
        <dbReference type="ARBA" id="ARBA00023125"/>
    </source>
</evidence>
<dbReference type="Pfam" id="PF01367">
    <property type="entry name" value="5_3_exonuc"/>
    <property type="match status" value="1"/>
</dbReference>
<keyword evidence="12" id="KW-0238">DNA-binding</keyword>
<dbReference type="GO" id="GO:0003887">
    <property type="term" value="F:DNA-directed DNA polymerase activity"/>
    <property type="evidence" value="ECO:0007669"/>
    <property type="project" value="UniProtKB-KW"/>
</dbReference>
<organism evidence="17 18">
    <name type="scientific">Balnearium lithotrophicum</name>
    <dbReference type="NCBI Taxonomy" id="223788"/>
    <lineage>
        <taxon>Bacteria</taxon>
        <taxon>Pseudomonadati</taxon>
        <taxon>Aquificota</taxon>
        <taxon>Aquificia</taxon>
        <taxon>Desulfurobacteriales</taxon>
        <taxon>Desulfurobacteriaceae</taxon>
        <taxon>Balnearium</taxon>
    </lineage>
</organism>
<dbReference type="PROSITE" id="PS00447">
    <property type="entry name" value="DNA_POLYMERASE_A"/>
    <property type="match status" value="1"/>
</dbReference>